<evidence type="ECO:0000256" key="2">
    <source>
        <dbReference type="PIRSR" id="PIRSR033579-3"/>
    </source>
</evidence>
<gene>
    <name evidence="3" type="ORF">DW070_10870</name>
    <name evidence="4" type="ORF">DW747_04325</name>
</gene>
<dbReference type="EMBL" id="QVEP01000027">
    <property type="protein sequence ID" value="RGB78936.1"/>
    <property type="molecule type" value="Genomic_DNA"/>
</dbReference>
<dbReference type="Proteomes" id="UP000261231">
    <property type="component" value="Unassembled WGS sequence"/>
</dbReference>
<dbReference type="EMBL" id="QVFD01000002">
    <property type="protein sequence ID" value="RGC50588.1"/>
    <property type="molecule type" value="Genomic_DNA"/>
</dbReference>
<proteinExistence type="predicted"/>
<evidence type="ECO:0000313" key="6">
    <source>
        <dbReference type="Proteomes" id="UP000261231"/>
    </source>
</evidence>
<keyword evidence="2" id="KW-0479">Metal-binding</keyword>
<dbReference type="RefSeq" id="WP_117528622.1">
    <property type="nucleotide sequence ID" value="NZ_JAQDKA010000010.1"/>
</dbReference>
<feature type="binding site" evidence="2">
    <location>
        <position position="184"/>
    </location>
    <ligand>
        <name>Co(2+)</name>
        <dbReference type="ChEBI" id="CHEBI:48828"/>
    </ligand>
</feature>
<evidence type="ECO:0000313" key="5">
    <source>
        <dbReference type="Proteomes" id="UP000260773"/>
    </source>
</evidence>
<dbReference type="Pfam" id="PF06180">
    <property type="entry name" value="CbiK"/>
    <property type="match status" value="1"/>
</dbReference>
<protein>
    <submittedName>
        <fullName evidence="4">Sirohydrochlorin cobaltochelatase</fullName>
    </submittedName>
</protein>
<dbReference type="Proteomes" id="UP000260773">
    <property type="component" value="Unassembled WGS sequence"/>
</dbReference>
<accession>A0A3E2XRM2</accession>
<feature type="active site" description="Proton acceptor" evidence="1">
    <location>
        <position position="153"/>
    </location>
</feature>
<evidence type="ECO:0000313" key="3">
    <source>
        <dbReference type="EMBL" id="RGB78936.1"/>
    </source>
</evidence>
<dbReference type="GO" id="GO:0046872">
    <property type="term" value="F:metal ion binding"/>
    <property type="evidence" value="ECO:0007669"/>
    <property type="project" value="UniProtKB-KW"/>
</dbReference>
<keyword evidence="6" id="KW-1185">Reference proteome</keyword>
<dbReference type="PIRSF" id="PIRSF033579">
    <property type="entry name" value="Anaer_Co_chel"/>
    <property type="match status" value="1"/>
</dbReference>
<dbReference type="Gene3D" id="3.40.50.1400">
    <property type="match status" value="2"/>
</dbReference>
<evidence type="ECO:0000256" key="1">
    <source>
        <dbReference type="PIRSR" id="PIRSR033579-1"/>
    </source>
</evidence>
<organism evidence="4 6">
    <name type="scientific">Coprococcus catus</name>
    <dbReference type="NCBI Taxonomy" id="116085"/>
    <lineage>
        <taxon>Bacteria</taxon>
        <taxon>Bacillati</taxon>
        <taxon>Bacillota</taxon>
        <taxon>Clostridia</taxon>
        <taxon>Lachnospirales</taxon>
        <taxon>Lachnospiraceae</taxon>
        <taxon>Coprococcus</taxon>
    </lineage>
</organism>
<dbReference type="SUPFAM" id="SSF53800">
    <property type="entry name" value="Chelatase"/>
    <property type="match status" value="1"/>
</dbReference>
<dbReference type="GO" id="GO:0019251">
    <property type="term" value="P:anaerobic cobalamin biosynthetic process"/>
    <property type="evidence" value="ECO:0007669"/>
    <property type="project" value="InterPro"/>
</dbReference>
<dbReference type="OrthoDB" id="9770331at2"/>
<dbReference type="AlphaFoldDB" id="A0A3E2XRM2"/>
<sequence>MHTVSDKTEDAILVVSFGTSYNDSREKTIGAIETAIADAFPKWSVRRAFTSRMIIRKLRERDGYRVDTVEEALTHAREDGIRRLVLQPTHLMDGNEYMRVAETAAAWHSQFDQLVLGAPLLGNENDDRAVMQIITADTQACDDGETAICFMGHGSDAAANAIYSDFQQRLHRAAYRNYYIGTVEADPTLEQLLALVRTGGNYKRVLLQPLMVVAGDHAHHDMAGEDDESWKRTFEKAGYEVTCIVKGLGELEGIRNIYVSHVRNCIKQML</sequence>
<dbReference type="CDD" id="cd03413">
    <property type="entry name" value="CbiK_C"/>
    <property type="match status" value="1"/>
</dbReference>
<keyword evidence="2" id="KW-0170">Cobalt</keyword>
<name>A0A3E2XRM2_9FIRM</name>
<evidence type="ECO:0000313" key="4">
    <source>
        <dbReference type="EMBL" id="RGC50588.1"/>
    </source>
</evidence>
<feature type="binding site" evidence="2">
    <location>
        <position position="217"/>
    </location>
    <ligand>
        <name>Co(2+)</name>
        <dbReference type="ChEBI" id="CHEBI:48828"/>
    </ligand>
</feature>
<dbReference type="InterPro" id="IPR010388">
    <property type="entry name" value="Anaerobic_Co-chelatase"/>
</dbReference>
<feature type="binding site" evidence="2">
    <location>
        <position position="153"/>
    </location>
    <ligand>
        <name>Co(2+)</name>
        <dbReference type="ChEBI" id="CHEBI:48828"/>
    </ligand>
</feature>
<comment type="caution">
    <text evidence="4">The sequence shown here is derived from an EMBL/GenBank/DDBJ whole genome shotgun (WGS) entry which is preliminary data.</text>
</comment>
<reference evidence="5 6" key="1">
    <citation type="submission" date="2018-08" db="EMBL/GenBank/DDBJ databases">
        <title>A genome reference for cultivated species of the human gut microbiota.</title>
        <authorList>
            <person name="Zou Y."/>
            <person name="Xue W."/>
            <person name="Luo G."/>
        </authorList>
    </citation>
    <scope>NUCLEOTIDE SEQUENCE [LARGE SCALE GENOMIC DNA]</scope>
    <source>
        <strain evidence="3 5">AF45-17</strain>
        <strain evidence="4 6">AM28-39</strain>
    </source>
</reference>
<dbReference type="GO" id="GO:0016852">
    <property type="term" value="F:sirohydrochlorin cobaltochelatase activity"/>
    <property type="evidence" value="ECO:0007669"/>
    <property type="project" value="InterPro"/>
</dbReference>